<feature type="transmembrane region" description="Helical" evidence="3">
    <location>
        <begin position="12"/>
        <end position="45"/>
    </location>
</feature>
<evidence type="ECO:0000256" key="2">
    <source>
        <dbReference type="ARBA" id="ARBA00022737"/>
    </source>
</evidence>
<evidence type="ECO:0000259" key="4">
    <source>
        <dbReference type="Pfam" id="PF00533"/>
    </source>
</evidence>
<dbReference type="InterPro" id="IPR050216">
    <property type="entry name" value="LRR_domain-containing"/>
</dbReference>
<dbReference type="KEGG" id="spl:Spea_2827"/>
<dbReference type="GO" id="GO:0005737">
    <property type="term" value="C:cytoplasm"/>
    <property type="evidence" value="ECO:0007669"/>
    <property type="project" value="TreeGrafter"/>
</dbReference>
<dbReference type="SUPFAM" id="SSF52113">
    <property type="entry name" value="BRCT domain"/>
    <property type="match status" value="1"/>
</dbReference>
<dbReference type="AlphaFoldDB" id="A8H6F9"/>
<dbReference type="Gene3D" id="3.40.50.10190">
    <property type="entry name" value="BRCT domain"/>
    <property type="match status" value="1"/>
</dbReference>
<accession>A8H6F9</accession>
<protein>
    <submittedName>
        <fullName evidence="5">BRCT domain protein</fullName>
    </submittedName>
</protein>
<gene>
    <name evidence="5" type="ordered locus">Spea_2827</name>
</gene>
<dbReference type="HOGENOM" id="CLU_333962_0_0_6"/>
<dbReference type="SUPFAM" id="SSF52058">
    <property type="entry name" value="L domain-like"/>
    <property type="match status" value="1"/>
</dbReference>
<keyword evidence="3" id="KW-1133">Transmembrane helix</keyword>
<dbReference type="Pfam" id="PF00533">
    <property type="entry name" value="BRCT"/>
    <property type="match status" value="1"/>
</dbReference>
<dbReference type="Gene3D" id="3.80.10.10">
    <property type="entry name" value="Ribonuclease Inhibitor"/>
    <property type="match status" value="1"/>
</dbReference>
<keyword evidence="1" id="KW-0433">Leucine-rich repeat</keyword>
<evidence type="ECO:0000256" key="1">
    <source>
        <dbReference type="ARBA" id="ARBA00022614"/>
    </source>
</evidence>
<name>A8H6F9_SHEPA</name>
<keyword evidence="3" id="KW-0812">Transmembrane</keyword>
<organism evidence="5 6">
    <name type="scientific">Shewanella pealeana (strain ATCC 700345 / ANG-SQ1)</name>
    <dbReference type="NCBI Taxonomy" id="398579"/>
    <lineage>
        <taxon>Bacteria</taxon>
        <taxon>Pseudomonadati</taxon>
        <taxon>Pseudomonadota</taxon>
        <taxon>Gammaproteobacteria</taxon>
        <taxon>Alteromonadales</taxon>
        <taxon>Shewanellaceae</taxon>
        <taxon>Shewanella</taxon>
    </lineage>
</organism>
<dbReference type="CDD" id="cd00027">
    <property type="entry name" value="BRCT"/>
    <property type="match status" value="1"/>
</dbReference>
<proteinExistence type="predicted"/>
<dbReference type="PANTHER" id="PTHR48051">
    <property type="match status" value="1"/>
</dbReference>
<dbReference type="eggNOG" id="COG4886">
    <property type="taxonomic scope" value="Bacteria"/>
</dbReference>
<evidence type="ECO:0000313" key="5">
    <source>
        <dbReference type="EMBL" id="ABV88146.1"/>
    </source>
</evidence>
<sequence>MARVSINFVLALVLELVLALVLVLVLAPVLVLVLALVLVLVFVVAIRSIHGQIPSLSFCHCKLSKTYPNTDDFEIDPDEDFQPRAKYKSNKYKSNKMSFNSTLYLKDNDLPLDSVIKPKVTKLHYQLTRNHPEWSELARAFPNLIDLEISHSGNVPSRVPDAALFSSFDKLECLRGLGLQLFPKSRHSEQAATLSHLILINSDGETLPPWLKSIKNISGLTLVRPSMASLDELSELPFLSNIKLELHHYDHPNDLPIPSFACLLKAPALRQLEIELSPQAQDTAYLAPLACLVDLPQHIELKLNVYSRVARSDELNKLLGILQNAELTGEQRRHYWLLLLATPKPKNLQSEKLDARFHLTFMEAKFNPVKVLAQAWLRSRAQVDAQRSPLGPDCVLFICGKSGFKATELKEKAAELGFSLSKTLDSKVTHIVLGSNPKLTAAIDVDQHLIIDDTVLSQWFSADAPKFLQQTSAAPMLDNVLDMLRSPDETSHLVAITMLEQGGITSEMQLPLFLILKTTDNKALRKQIQTLLAGLGDNLFQLAVQDRVTFDGKMRGLNKHGDPIGEGAVYKKLKGLNKRWGKALCDEFSLLYFNRFGEGLLWLLNQKEELALRQQAIQALVEGERLNWHKGCGFERMLTLGDDDRRVNCHLYPDIYLRSDELHNIKAPLPVELPSKTRITELDLHNCLLGELPANIMHYVDVTVLNLHFNHLSSLPATLATLSNIEDLDLSYNHFDEFPAVLFKLTNLKRLDLRRARQPTGRIFNHHYDTSQGYQPISAPKAFRDALPDCEILEDL</sequence>
<dbReference type="InterPro" id="IPR001357">
    <property type="entry name" value="BRCT_dom"/>
</dbReference>
<reference evidence="5 6" key="1">
    <citation type="submission" date="2007-10" db="EMBL/GenBank/DDBJ databases">
        <title>Complete sequence of Shewanella pealeana ATCC 700345.</title>
        <authorList>
            <consortium name="US DOE Joint Genome Institute"/>
            <person name="Copeland A."/>
            <person name="Lucas S."/>
            <person name="Lapidus A."/>
            <person name="Barry K."/>
            <person name="Glavina del Rio T."/>
            <person name="Dalin E."/>
            <person name="Tice H."/>
            <person name="Pitluck S."/>
            <person name="Chertkov O."/>
            <person name="Brettin T."/>
            <person name="Bruce D."/>
            <person name="Detter J.C."/>
            <person name="Han C."/>
            <person name="Schmutz J."/>
            <person name="Larimer F."/>
            <person name="Land M."/>
            <person name="Hauser L."/>
            <person name="Kyrpides N."/>
            <person name="Kim E."/>
            <person name="Zhao J.-S.Z."/>
            <person name="Manno D."/>
            <person name="Hawari J."/>
            <person name="Richardson P."/>
        </authorList>
    </citation>
    <scope>NUCLEOTIDE SEQUENCE [LARGE SCALE GENOMIC DNA]</scope>
    <source>
        <strain evidence="6">ATCC 700345 / ANG-SQ1</strain>
    </source>
</reference>
<dbReference type="InterPro" id="IPR036420">
    <property type="entry name" value="BRCT_dom_sf"/>
</dbReference>
<keyword evidence="6" id="KW-1185">Reference proteome</keyword>
<dbReference type="Proteomes" id="UP000002608">
    <property type="component" value="Chromosome"/>
</dbReference>
<dbReference type="PANTHER" id="PTHR48051:SF1">
    <property type="entry name" value="RAS SUPPRESSOR PROTEIN 1"/>
    <property type="match status" value="1"/>
</dbReference>
<keyword evidence="3" id="KW-0472">Membrane</keyword>
<evidence type="ECO:0000313" key="6">
    <source>
        <dbReference type="Proteomes" id="UP000002608"/>
    </source>
</evidence>
<dbReference type="STRING" id="398579.Spea_2827"/>
<evidence type="ECO:0000256" key="3">
    <source>
        <dbReference type="SAM" id="Phobius"/>
    </source>
</evidence>
<dbReference type="InterPro" id="IPR032675">
    <property type="entry name" value="LRR_dom_sf"/>
</dbReference>
<feature type="domain" description="BRCT" evidence="4">
    <location>
        <begin position="392"/>
        <end position="444"/>
    </location>
</feature>
<dbReference type="EMBL" id="CP000851">
    <property type="protein sequence ID" value="ABV88146.1"/>
    <property type="molecule type" value="Genomic_DNA"/>
</dbReference>
<keyword evidence="2" id="KW-0677">Repeat</keyword>